<dbReference type="GO" id="GO:0046872">
    <property type="term" value="F:metal ion binding"/>
    <property type="evidence" value="ECO:0007669"/>
    <property type="project" value="UniProtKB-KW"/>
</dbReference>
<dbReference type="Proteomes" id="UP000287651">
    <property type="component" value="Unassembled WGS sequence"/>
</dbReference>
<evidence type="ECO:0000256" key="2">
    <source>
        <dbReference type="ARBA" id="ARBA00004167"/>
    </source>
</evidence>
<evidence type="ECO:0000313" key="13">
    <source>
        <dbReference type="EMBL" id="RRT80704.1"/>
    </source>
</evidence>
<evidence type="ECO:0000256" key="4">
    <source>
        <dbReference type="ARBA" id="ARBA00022617"/>
    </source>
</evidence>
<feature type="region of interest" description="Disordered" evidence="12">
    <location>
        <begin position="1"/>
        <end position="44"/>
    </location>
</feature>
<evidence type="ECO:0000256" key="8">
    <source>
        <dbReference type="ARBA" id="ARBA00023002"/>
    </source>
</evidence>
<evidence type="ECO:0000256" key="7">
    <source>
        <dbReference type="ARBA" id="ARBA00022989"/>
    </source>
</evidence>
<feature type="compositionally biased region" description="Low complexity" evidence="12">
    <location>
        <begin position="1"/>
        <end position="24"/>
    </location>
</feature>
<dbReference type="EMBL" id="AMZH03001080">
    <property type="protein sequence ID" value="RRT80704.1"/>
    <property type="molecule type" value="Genomic_DNA"/>
</dbReference>
<comment type="cofactor">
    <cofactor evidence="1">
        <name>heme</name>
        <dbReference type="ChEBI" id="CHEBI:30413"/>
    </cofactor>
</comment>
<keyword evidence="8" id="KW-0560">Oxidoreductase</keyword>
<keyword evidence="4" id="KW-0349">Heme</keyword>
<keyword evidence="10" id="KW-0503">Monooxygenase</keyword>
<gene>
    <name evidence="13" type="ORF">B296_00002142</name>
</gene>
<accession>A0A427AWQ8</accession>
<dbReference type="GO" id="GO:0004497">
    <property type="term" value="F:monooxygenase activity"/>
    <property type="evidence" value="ECO:0007669"/>
    <property type="project" value="UniProtKB-KW"/>
</dbReference>
<keyword evidence="7" id="KW-1133">Transmembrane helix</keyword>
<evidence type="ECO:0000313" key="14">
    <source>
        <dbReference type="Proteomes" id="UP000287651"/>
    </source>
</evidence>
<protein>
    <submittedName>
        <fullName evidence="13">Uncharacterized protein</fullName>
    </submittedName>
</protein>
<keyword evidence="6" id="KW-0479">Metal-binding</keyword>
<keyword evidence="9" id="KW-0408">Iron</keyword>
<evidence type="ECO:0000256" key="1">
    <source>
        <dbReference type="ARBA" id="ARBA00001971"/>
    </source>
</evidence>
<dbReference type="InterPro" id="IPR052306">
    <property type="entry name" value="CYP450_71D"/>
</dbReference>
<keyword evidence="11" id="KW-0472">Membrane</keyword>
<evidence type="ECO:0000256" key="5">
    <source>
        <dbReference type="ARBA" id="ARBA00022692"/>
    </source>
</evidence>
<evidence type="ECO:0000256" key="3">
    <source>
        <dbReference type="ARBA" id="ARBA00010617"/>
    </source>
</evidence>
<evidence type="ECO:0000256" key="6">
    <source>
        <dbReference type="ARBA" id="ARBA00022723"/>
    </source>
</evidence>
<organism evidence="13 14">
    <name type="scientific">Ensete ventricosum</name>
    <name type="common">Abyssinian banana</name>
    <name type="synonym">Musa ensete</name>
    <dbReference type="NCBI Taxonomy" id="4639"/>
    <lineage>
        <taxon>Eukaryota</taxon>
        <taxon>Viridiplantae</taxon>
        <taxon>Streptophyta</taxon>
        <taxon>Embryophyta</taxon>
        <taxon>Tracheophyta</taxon>
        <taxon>Spermatophyta</taxon>
        <taxon>Magnoliopsida</taxon>
        <taxon>Liliopsida</taxon>
        <taxon>Zingiberales</taxon>
        <taxon>Musaceae</taxon>
        <taxon>Ensete</taxon>
    </lineage>
</organism>
<dbReference type="PANTHER" id="PTHR47953">
    <property type="entry name" value="OS08G0105600 PROTEIN"/>
    <property type="match status" value="1"/>
</dbReference>
<keyword evidence="5" id="KW-0812">Transmembrane</keyword>
<comment type="similarity">
    <text evidence="3">Belongs to the cytochrome P450 family.</text>
</comment>
<evidence type="ECO:0000256" key="10">
    <source>
        <dbReference type="ARBA" id="ARBA00023033"/>
    </source>
</evidence>
<dbReference type="PANTHER" id="PTHR47953:SF19">
    <property type="entry name" value="OS06G0641600 PROTEIN"/>
    <property type="match status" value="1"/>
</dbReference>
<reference evidence="13 14" key="1">
    <citation type="journal article" date="2014" name="Agronomy (Basel)">
        <title>A Draft Genome Sequence for Ensete ventricosum, the Drought-Tolerant Tree Against Hunger.</title>
        <authorList>
            <person name="Harrison J."/>
            <person name="Moore K.A."/>
            <person name="Paszkiewicz K."/>
            <person name="Jones T."/>
            <person name="Grant M."/>
            <person name="Ambacheew D."/>
            <person name="Muzemil S."/>
            <person name="Studholme D.J."/>
        </authorList>
    </citation>
    <scope>NUCLEOTIDE SEQUENCE [LARGE SCALE GENOMIC DNA]</scope>
</reference>
<evidence type="ECO:0000256" key="9">
    <source>
        <dbReference type="ARBA" id="ARBA00023004"/>
    </source>
</evidence>
<evidence type="ECO:0000256" key="12">
    <source>
        <dbReference type="SAM" id="MobiDB-lite"/>
    </source>
</evidence>
<evidence type="ECO:0000256" key="11">
    <source>
        <dbReference type="ARBA" id="ARBA00023136"/>
    </source>
</evidence>
<dbReference type="GO" id="GO:0016020">
    <property type="term" value="C:membrane"/>
    <property type="evidence" value="ECO:0007669"/>
    <property type="project" value="UniProtKB-SubCell"/>
</dbReference>
<comment type="caution">
    <text evidence="13">The sequence shown here is derived from an EMBL/GenBank/DDBJ whole genome shotgun (WGS) entry which is preliminary data.</text>
</comment>
<name>A0A427AWQ8_ENSVE</name>
<proteinExistence type="inferred from homology"/>
<sequence>MRSATSPPSTAPSCSSRSARSTSRWPPPPLQPRRSSRTRTSTFASRPQIASGYLCSGIAFCPFGPYWKQLHKLCFMELLSTSRHAVLRLHREGGDPPPDERHLDEFRADRRDEREALHANDEQDCVPGGVRPEERALGAIPCAIREALDLVLGFYFADVFPSLSFLDYLTGANFKLRVSVDFQGVPVFQYLPFWWGAEDVPPRAAFALATLATVELTLAQLLLCFDWELPEGMKPEELDMSESFGLVAAWKTELKLLATPRVPLPSAV</sequence>
<dbReference type="AlphaFoldDB" id="A0A427AWQ8"/>
<comment type="subcellular location">
    <subcellularLocation>
        <location evidence="2">Membrane</location>
        <topology evidence="2">Single-pass membrane protein</topology>
    </subcellularLocation>
</comment>